<dbReference type="PANTHER" id="PTHR43353">
    <property type="entry name" value="SUCCINATE-SEMIALDEHYDE DEHYDROGENASE, MITOCHONDRIAL"/>
    <property type="match status" value="1"/>
</dbReference>
<dbReference type="Pfam" id="PF00171">
    <property type="entry name" value="Aldedh"/>
    <property type="match status" value="2"/>
</dbReference>
<keyword evidence="1" id="KW-0560">Oxidoreductase</keyword>
<dbReference type="SUPFAM" id="SSF53720">
    <property type="entry name" value="ALDH-like"/>
    <property type="match status" value="1"/>
</dbReference>
<dbReference type="Proteomes" id="UP000070299">
    <property type="component" value="Unassembled WGS sequence"/>
</dbReference>
<name>A0A136A363_9ALTE</name>
<dbReference type="EMBL" id="LSNE01000003">
    <property type="protein sequence ID" value="KXI29678.1"/>
    <property type="molecule type" value="Genomic_DNA"/>
</dbReference>
<dbReference type="Gene3D" id="3.40.309.10">
    <property type="entry name" value="Aldehyde Dehydrogenase, Chain A, domain 2"/>
    <property type="match status" value="1"/>
</dbReference>
<evidence type="ECO:0000256" key="1">
    <source>
        <dbReference type="ARBA" id="ARBA00023002"/>
    </source>
</evidence>
<evidence type="ECO:0000259" key="2">
    <source>
        <dbReference type="Pfam" id="PF00171"/>
    </source>
</evidence>
<dbReference type="OrthoDB" id="9770537at2"/>
<feature type="domain" description="Aldehyde dehydrogenase" evidence="2">
    <location>
        <begin position="14"/>
        <end position="313"/>
    </location>
</feature>
<feature type="domain" description="Aldehyde dehydrogenase" evidence="2">
    <location>
        <begin position="388"/>
        <end position="466"/>
    </location>
</feature>
<proteinExistence type="predicted"/>
<dbReference type="CDD" id="cd07129">
    <property type="entry name" value="ALDH_KGSADH"/>
    <property type="match status" value="1"/>
</dbReference>
<dbReference type="RefSeq" id="WP_082768723.1">
    <property type="nucleotide sequence ID" value="NZ_LSNE01000003.1"/>
</dbReference>
<comment type="caution">
    <text evidence="3">The sequence shown here is derived from an EMBL/GenBank/DDBJ whole genome shotgun (WGS) entry which is preliminary data.</text>
</comment>
<dbReference type="GO" id="GO:0016620">
    <property type="term" value="F:oxidoreductase activity, acting on the aldehyde or oxo group of donors, NAD or NADP as acceptor"/>
    <property type="evidence" value="ECO:0007669"/>
    <property type="project" value="InterPro"/>
</dbReference>
<organism evidence="3 4">
    <name type="scientific">Paraglaciecola hydrolytica</name>
    <dbReference type="NCBI Taxonomy" id="1799789"/>
    <lineage>
        <taxon>Bacteria</taxon>
        <taxon>Pseudomonadati</taxon>
        <taxon>Pseudomonadota</taxon>
        <taxon>Gammaproteobacteria</taxon>
        <taxon>Alteromonadales</taxon>
        <taxon>Alteromonadaceae</taxon>
        <taxon>Paraglaciecola</taxon>
    </lineage>
</organism>
<dbReference type="PANTHER" id="PTHR43353:SF3">
    <property type="entry name" value="ALDEHYDE DEHYDROGENASE-RELATED"/>
    <property type="match status" value="1"/>
</dbReference>
<dbReference type="InterPro" id="IPR016161">
    <property type="entry name" value="Ald_DH/histidinol_DH"/>
</dbReference>
<dbReference type="Gene3D" id="3.40.605.10">
    <property type="entry name" value="Aldehyde Dehydrogenase, Chain A, domain 1"/>
    <property type="match status" value="1"/>
</dbReference>
<protein>
    <recommendedName>
        <fullName evidence="2">Aldehyde dehydrogenase domain-containing protein</fullName>
    </recommendedName>
</protein>
<dbReference type="InterPro" id="IPR016163">
    <property type="entry name" value="Ald_DH_C"/>
</dbReference>
<dbReference type="InterPro" id="IPR015590">
    <property type="entry name" value="Aldehyde_DH_dom"/>
</dbReference>
<keyword evidence="4" id="KW-1185">Reference proteome</keyword>
<dbReference type="InterPro" id="IPR044151">
    <property type="entry name" value="ALDH_KGSADH"/>
</dbReference>
<accession>A0A136A363</accession>
<evidence type="ECO:0000313" key="3">
    <source>
        <dbReference type="EMBL" id="KXI29678.1"/>
    </source>
</evidence>
<sequence>MINLTQQSYIAGTWLAPQGSVFQAQDPATLDLLAQHHSCQQNEVEQALQAATCAFPAFSQTSISARAAFLEAIALEIEALGEQLLNVCNQETGLGIPRLTGERGRTTGQIRAFATIVKNSSWVQASIDTADAQRQPVPKPDLRKLLKPLGPVAVFGASNFPFAFGTLGGDTISALASGNPVIVKGHPSHPASNELFASVMDKAIAKSGMPKGVFSLLQGNTISLSIELVTHPLTQAVGFTGSLNAGRAIMDAVARRTKPIPVYAEMGSVNPVFMTHNALLQSGASIAQNLANSVCLGTGQFCTSPGVVVIQKNPVFVSLVAQGMDKNPRNLLLNQGIGKAFAQGVKQFLHYPEVNWVNSNNQALEPSIQPANIVLTASAATFLANPDLQHEVFGPATLIVECDNEQEFIAIAQALDGNLTASIHTTEQDTALVKSLMAELEQKVGRIIFNGFPTGVEVCGSQNHGGPYPSSSVASSTSVGIDAIYRFVRFVSYQDTPNNLLPVELQNSNPLNIMRRINGAFTTDPITK</sequence>
<reference evidence="4" key="1">
    <citation type="submission" date="2016-02" db="EMBL/GenBank/DDBJ databases">
        <authorList>
            <person name="Schultz-Johansen M."/>
            <person name="Glaring M.A."/>
            <person name="Bech P.K."/>
            <person name="Stougaard P."/>
        </authorList>
    </citation>
    <scope>NUCLEOTIDE SEQUENCE [LARGE SCALE GENOMIC DNA]</scope>
    <source>
        <strain evidence="4">S66</strain>
    </source>
</reference>
<gene>
    <name evidence="3" type="ORF">AX660_06440</name>
</gene>
<evidence type="ECO:0000313" key="4">
    <source>
        <dbReference type="Proteomes" id="UP000070299"/>
    </source>
</evidence>
<dbReference type="InterPro" id="IPR016162">
    <property type="entry name" value="Ald_DH_N"/>
</dbReference>
<dbReference type="STRING" id="1799789.AX660_06440"/>
<dbReference type="InterPro" id="IPR050740">
    <property type="entry name" value="Aldehyde_DH_Superfamily"/>
</dbReference>
<dbReference type="AlphaFoldDB" id="A0A136A363"/>